<comment type="caution">
    <text evidence="3">The sequence shown here is derived from an EMBL/GenBank/DDBJ whole genome shotgun (WGS) entry which is preliminary data.</text>
</comment>
<dbReference type="EMBL" id="JALLPB020000596">
    <property type="protein sequence ID" value="KAL3807699.1"/>
    <property type="molecule type" value="Genomic_DNA"/>
</dbReference>
<keyword evidence="4" id="KW-1185">Reference proteome</keyword>
<reference evidence="3 4" key="1">
    <citation type="submission" date="2024-10" db="EMBL/GenBank/DDBJ databases">
        <title>Updated reference genomes for cyclostephanoid diatoms.</title>
        <authorList>
            <person name="Roberts W.R."/>
            <person name="Alverson A.J."/>
        </authorList>
    </citation>
    <scope>NUCLEOTIDE SEQUENCE [LARGE SCALE GENOMIC DNA]</scope>
    <source>
        <strain evidence="3 4">AJA228-03</strain>
    </source>
</reference>
<proteinExistence type="predicted"/>
<gene>
    <name evidence="3" type="ORF">ACHAXA_003526</name>
</gene>
<dbReference type="PROSITE" id="PS51352">
    <property type="entry name" value="THIOREDOXIN_2"/>
    <property type="match status" value="1"/>
</dbReference>
<sequence>MTCICIGGICIPYTALFPMLVIGFRWIACQFERIGILPQFVARRLGLRTANTNKTMTEARGTVDGRRCGGGGGGGGGRGCCDDAGGGKNEGVGGVASSSSSSFAADVEHVDDLARWEALSSSCETNESSVLFVKFTADWCKPCKSIHPAYASLASSRRENGKSRIFVALDVDGDGCDVVSGKYGIGMLPTFVCLVGGKEVGRMSGGHDEDGLVDWVDEMLRL</sequence>
<accession>A0ABD3R3Y6</accession>
<name>A0ABD3R3Y6_9STRA</name>
<protein>
    <recommendedName>
        <fullName evidence="2">Thioredoxin domain-containing protein</fullName>
    </recommendedName>
</protein>
<dbReference type="Gene3D" id="3.40.30.10">
    <property type="entry name" value="Glutaredoxin"/>
    <property type="match status" value="1"/>
</dbReference>
<dbReference type="PANTHER" id="PTHR46115">
    <property type="entry name" value="THIOREDOXIN-LIKE PROTEIN 1"/>
    <property type="match status" value="1"/>
</dbReference>
<evidence type="ECO:0000313" key="4">
    <source>
        <dbReference type="Proteomes" id="UP001530377"/>
    </source>
</evidence>
<dbReference type="InterPro" id="IPR013766">
    <property type="entry name" value="Thioredoxin_domain"/>
</dbReference>
<dbReference type="Proteomes" id="UP001530377">
    <property type="component" value="Unassembled WGS sequence"/>
</dbReference>
<dbReference type="CDD" id="cd02947">
    <property type="entry name" value="TRX_family"/>
    <property type="match status" value="1"/>
</dbReference>
<dbReference type="SUPFAM" id="SSF52833">
    <property type="entry name" value="Thioredoxin-like"/>
    <property type="match status" value="1"/>
</dbReference>
<feature type="domain" description="Thioredoxin" evidence="2">
    <location>
        <begin position="90"/>
        <end position="221"/>
    </location>
</feature>
<evidence type="ECO:0000256" key="1">
    <source>
        <dbReference type="ARBA" id="ARBA00023157"/>
    </source>
</evidence>
<dbReference type="InterPro" id="IPR036249">
    <property type="entry name" value="Thioredoxin-like_sf"/>
</dbReference>
<evidence type="ECO:0000313" key="3">
    <source>
        <dbReference type="EMBL" id="KAL3807699.1"/>
    </source>
</evidence>
<keyword evidence="1" id="KW-1015">Disulfide bond</keyword>
<dbReference type="AlphaFoldDB" id="A0ABD3R3Y6"/>
<organism evidence="3 4">
    <name type="scientific">Cyclostephanos tholiformis</name>
    <dbReference type="NCBI Taxonomy" id="382380"/>
    <lineage>
        <taxon>Eukaryota</taxon>
        <taxon>Sar</taxon>
        <taxon>Stramenopiles</taxon>
        <taxon>Ochrophyta</taxon>
        <taxon>Bacillariophyta</taxon>
        <taxon>Coscinodiscophyceae</taxon>
        <taxon>Thalassiosirophycidae</taxon>
        <taxon>Stephanodiscales</taxon>
        <taxon>Stephanodiscaceae</taxon>
        <taxon>Cyclostephanos</taxon>
    </lineage>
</organism>
<dbReference type="Pfam" id="PF00085">
    <property type="entry name" value="Thioredoxin"/>
    <property type="match status" value="1"/>
</dbReference>
<evidence type="ECO:0000259" key="2">
    <source>
        <dbReference type="PROSITE" id="PS51352"/>
    </source>
</evidence>